<proteinExistence type="inferred from homology"/>
<dbReference type="AlphaFoldDB" id="A0A8C5Y882"/>
<feature type="compositionally biased region" description="Basic residues" evidence="2">
    <location>
        <begin position="1"/>
        <end position="13"/>
    </location>
</feature>
<evidence type="ECO:0000313" key="5">
    <source>
        <dbReference type="Proteomes" id="UP000694394"/>
    </source>
</evidence>
<accession>A0A8C5Y882</accession>
<evidence type="ECO:0000313" key="4">
    <source>
        <dbReference type="Ensembl" id="ENSMICP00000046564.1"/>
    </source>
</evidence>
<evidence type="ECO:0000256" key="2">
    <source>
        <dbReference type="SAM" id="MobiDB-lite"/>
    </source>
</evidence>
<evidence type="ECO:0000259" key="3">
    <source>
        <dbReference type="SMART" id="SM01379"/>
    </source>
</evidence>
<feature type="region of interest" description="Disordered" evidence="2">
    <location>
        <begin position="1"/>
        <end position="91"/>
    </location>
</feature>
<dbReference type="Pfam" id="PF05831">
    <property type="entry name" value="GAGE"/>
    <property type="match status" value="1"/>
</dbReference>
<feature type="domain" description="GAGE" evidence="3">
    <location>
        <begin position="1"/>
        <end position="108"/>
    </location>
</feature>
<dbReference type="Ensembl" id="ENSMICT00000064401.1">
    <property type="protein sequence ID" value="ENSMICP00000046564.1"/>
    <property type="gene ID" value="ENSMICG00000041771.1"/>
</dbReference>
<dbReference type="InterPro" id="IPR008625">
    <property type="entry name" value="GAGE_fam"/>
</dbReference>
<name>A0A8C5Y882_MICMU</name>
<evidence type="ECO:0000256" key="1">
    <source>
        <dbReference type="ARBA" id="ARBA00007043"/>
    </source>
</evidence>
<reference evidence="4" key="3">
    <citation type="submission" date="2025-09" db="UniProtKB">
        <authorList>
            <consortium name="Ensembl"/>
        </authorList>
    </citation>
    <scope>IDENTIFICATION</scope>
</reference>
<protein>
    <recommendedName>
        <fullName evidence="3">GAGE domain-containing protein</fullName>
    </recommendedName>
</protein>
<dbReference type="InterPro" id="IPR031320">
    <property type="entry name" value="GAGE"/>
</dbReference>
<dbReference type="EMBL" id="ABDC03036686">
    <property type="status" value="NOT_ANNOTATED_CDS"/>
    <property type="molecule type" value="Genomic_DNA"/>
</dbReference>
<dbReference type="PANTHER" id="PTHR14047:SF33">
    <property type="entry name" value="X ANTIGEN FAMILY MEMBER 5"/>
    <property type="match status" value="1"/>
</dbReference>
<keyword evidence="5" id="KW-1185">Reference proteome</keyword>
<dbReference type="SMART" id="SM01379">
    <property type="entry name" value="GAGE"/>
    <property type="match status" value="1"/>
</dbReference>
<organism evidence="4 5">
    <name type="scientific">Microcebus murinus</name>
    <name type="common">Gray mouse lemur</name>
    <name type="synonym">Lemur murinus</name>
    <dbReference type="NCBI Taxonomy" id="30608"/>
    <lineage>
        <taxon>Eukaryota</taxon>
        <taxon>Metazoa</taxon>
        <taxon>Chordata</taxon>
        <taxon>Craniata</taxon>
        <taxon>Vertebrata</taxon>
        <taxon>Euteleostomi</taxon>
        <taxon>Mammalia</taxon>
        <taxon>Eutheria</taxon>
        <taxon>Euarchontoglires</taxon>
        <taxon>Primates</taxon>
        <taxon>Strepsirrhini</taxon>
        <taxon>Lemuriformes</taxon>
        <taxon>Cheirogaleidae</taxon>
        <taxon>Microcebus</taxon>
    </lineage>
</organism>
<dbReference type="Proteomes" id="UP000694394">
    <property type="component" value="Chromosome X"/>
</dbReference>
<reference evidence="4" key="1">
    <citation type="submission" date="2016-12" db="EMBL/GenBank/DDBJ databases">
        <title>Mouse lemur reference genome and diversity panel.</title>
        <authorList>
            <person name="Harris R."/>
            <person name="Larsen P."/>
            <person name="Liu Y."/>
            <person name="Hughes D.S."/>
            <person name="Murali S."/>
            <person name="Raveendran M."/>
            <person name="Korchina V."/>
            <person name="Wang M."/>
            <person name="Jhangiani S."/>
            <person name="Bandaranaike D."/>
            <person name="Bellair M."/>
            <person name="Blankenburg K."/>
            <person name="Chao H."/>
            <person name="Dahdouli M."/>
            <person name="Dinh H."/>
            <person name="Doddapaneni H."/>
            <person name="English A."/>
            <person name="Firestine M."/>
            <person name="Gnanaolivu R."/>
            <person name="Gross S."/>
            <person name="Hernandez B."/>
            <person name="Javaid M."/>
            <person name="Jayaseelan J."/>
            <person name="Jones J."/>
            <person name="Khan Z."/>
            <person name="Kovar C."/>
            <person name="Kurapati P."/>
            <person name="Le B."/>
            <person name="Lee S."/>
            <person name="Li M."/>
            <person name="Mathew T."/>
            <person name="Narasimhan A."/>
            <person name="Ngo D."/>
            <person name="Nguyen L."/>
            <person name="Okwuonu G."/>
            <person name="Ongeri F."/>
            <person name="Osuji N."/>
            <person name="Pu L.-L."/>
            <person name="Puazo M."/>
            <person name="Quiroz J."/>
            <person name="Raj R."/>
            <person name="Rajbhandari K."/>
            <person name="Reid J.G."/>
            <person name="Santibanez J."/>
            <person name="Sexton D."/>
            <person name="Skinner E."/>
            <person name="Vee V."/>
            <person name="Weissenberger G."/>
            <person name="Wu Y."/>
            <person name="Xin Y."/>
            <person name="Han Y."/>
            <person name="Campbell C."/>
            <person name="Brown A."/>
            <person name="Sullivan B."/>
            <person name="Shelton J."/>
            <person name="Brown S."/>
            <person name="Dudchenko O."/>
            <person name="Machol I."/>
            <person name="Durand N."/>
            <person name="Shamim M."/>
            <person name="Lieberman A."/>
            <person name="Muzny D.M."/>
            <person name="Richards S."/>
            <person name="Yoder A."/>
            <person name="Worley K.C."/>
            <person name="Rogers J."/>
            <person name="Gibbs R.A."/>
        </authorList>
    </citation>
    <scope>NUCLEOTIDE SEQUENCE [LARGE SCALE GENOMIC DNA]</scope>
</reference>
<dbReference type="GeneTree" id="ENSGT00940000153097"/>
<dbReference type="PANTHER" id="PTHR14047">
    <property type="entry name" value="P ANTIGEN FAMILY MEMBER 5-RELATED"/>
    <property type="match status" value="1"/>
</dbReference>
<comment type="similarity">
    <text evidence="1">Belongs to the GAGE family.</text>
</comment>
<reference evidence="4" key="2">
    <citation type="submission" date="2025-08" db="UniProtKB">
        <authorList>
            <consortium name="Ensembl"/>
        </authorList>
    </citation>
    <scope>IDENTIFICATION</scope>
</reference>
<sequence>MSHRGRSTYRPRPRRNDQEFCQRIGAAHQPRDEEPPQEEPPTGIQGVTPGQKRDAGAPEIQGPDLEADTQELSQPETGVECLGPDVKEESLPTLKPTEVLEAGIQGRIS</sequence>